<dbReference type="EMBL" id="JAIXNE010000005">
    <property type="protein sequence ID" value="MCA6078137.1"/>
    <property type="molecule type" value="Genomic_DNA"/>
</dbReference>
<dbReference type="PROSITE" id="PS50059">
    <property type="entry name" value="FKBP_PPIASE"/>
    <property type="match status" value="2"/>
</dbReference>
<organism evidence="9 10">
    <name type="scientific">Fulvivirga sedimenti</name>
    <dbReference type="NCBI Taxonomy" id="2879465"/>
    <lineage>
        <taxon>Bacteria</taxon>
        <taxon>Pseudomonadati</taxon>
        <taxon>Bacteroidota</taxon>
        <taxon>Cytophagia</taxon>
        <taxon>Cytophagales</taxon>
        <taxon>Fulvivirgaceae</taxon>
        <taxon>Fulvivirga</taxon>
    </lineage>
</organism>
<feature type="domain" description="PPIase FKBP-type" evidence="8">
    <location>
        <begin position="207"/>
        <end position="290"/>
    </location>
</feature>
<feature type="domain" description="PPIase FKBP-type" evidence="8">
    <location>
        <begin position="79"/>
        <end position="162"/>
    </location>
</feature>
<protein>
    <recommendedName>
        <fullName evidence="6">Peptidyl-prolyl cis-trans isomerase</fullName>
        <ecNumber evidence="6">5.2.1.8</ecNumber>
    </recommendedName>
</protein>
<evidence type="ECO:0000313" key="10">
    <source>
        <dbReference type="Proteomes" id="UP001139409"/>
    </source>
</evidence>
<dbReference type="RefSeq" id="WP_225698992.1">
    <property type="nucleotide sequence ID" value="NZ_JAIXNE010000005.1"/>
</dbReference>
<gene>
    <name evidence="9" type="ORF">LDX50_24915</name>
</gene>
<evidence type="ECO:0000256" key="5">
    <source>
        <dbReference type="PROSITE-ProRule" id="PRU00277"/>
    </source>
</evidence>
<dbReference type="Gene3D" id="3.10.50.40">
    <property type="match status" value="2"/>
</dbReference>
<name>A0A9X1L1E1_9BACT</name>
<evidence type="ECO:0000259" key="8">
    <source>
        <dbReference type="PROSITE" id="PS50059"/>
    </source>
</evidence>
<comment type="caution">
    <text evidence="9">The sequence shown here is derived from an EMBL/GenBank/DDBJ whole genome shotgun (WGS) entry which is preliminary data.</text>
</comment>
<sequence>MMFKKGVRVVTGLLMTLTLFMSSCNDDDGTLSVQDQFKFENEKIDAYIANKGLATETDPNSALRYRVINPGTGIQPWAADSITASYTVSLLDTEETVEVVTNAKIPYNELILGVRYGLHFVQEGGSIQFFVPSPYAYGTVGNGGNIPANATLIYNFQLHEVHAQQLRADIATIDTYLEDNNLGAIKHPSGLRYNVVNAGTGNHPNLFSVIIVNYEGRLLSNGAVFDGRENVGFLLGDLITGWHIGLPQIKAGGEIIMYIPSSLGFGPTGAPPDIPQNANLIFDVDLIGVQ</sequence>
<dbReference type="PANTHER" id="PTHR43811">
    <property type="entry name" value="FKBP-TYPE PEPTIDYL-PROLYL CIS-TRANS ISOMERASE FKPA"/>
    <property type="match status" value="1"/>
</dbReference>
<dbReference type="SUPFAM" id="SSF54534">
    <property type="entry name" value="FKBP-like"/>
    <property type="match status" value="2"/>
</dbReference>
<evidence type="ECO:0000256" key="2">
    <source>
        <dbReference type="ARBA" id="ARBA00006577"/>
    </source>
</evidence>
<keyword evidence="10" id="KW-1185">Reference proteome</keyword>
<feature type="chain" id="PRO_5040891562" description="Peptidyl-prolyl cis-trans isomerase" evidence="7">
    <location>
        <begin position="27"/>
        <end position="290"/>
    </location>
</feature>
<comment type="catalytic activity">
    <reaction evidence="1 5 6">
        <text>[protein]-peptidylproline (omega=180) = [protein]-peptidylproline (omega=0)</text>
        <dbReference type="Rhea" id="RHEA:16237"/>
        <dbReference type="Rhea" id="RHEA-COMP:10747"/>
        <dbReference type="Rhea" id="RHEA-COMP:10748"/>
        <dbReference type="ChEBI" id="CHEBI:83833"/>
        <dbReference type="ChEBI" id="CHEBI:83834"/>
        <dbReference type="EC" id="5.2.1.8"/>
    </reaction>
</comment>
<feature type="signal peptide" evidence="7">
    <location>
        <begin position="1"/>
        <end position="26"/>
    </location>
</feature>
<dbReference type="PROSITE" id="PS51257">
    <property type="entry name" value="PROKAR_LIPOPROTEIN"/>
    <property type="match status" value="1"/>
</dbReference>
<dbReference type="Pfam" id="PF00254">
    <property type="entry name" value="FKBP_C"/>
    <property type="match status" value="2"/>
</dbReference>
<evidence type="ECO:0000313" key="9">
    <source>
        <dbReference type="EMBL" id="MCA6078137.1"/>
    </source>
</evidence>
<dbReference type="InterPro" id="IPR046357">
    <property type="entry name" value="PPIase_dom_sf"/>
</dbReference>
<dbReference type="AlphaFoldDB" id="A0A9X1L1E1"/>
<evidence type="ECO:0000256" key="7">
    <source>
        <dbReference type="SAM" id="SignalP"/>
    </source>
</evidence>
<proteinExistence type="inferred from homology"/>
<dbReference type="PANTHER" id="PTHR43811:SF19">
    <property type="entry name" value="39 KDA FK506-BINDING NUCLEAR PROTEIN"/>
    <property type="match status" value="1"/>
</dbReference>
<keyword evidence="3 5" id="KW-0697">Rotamase</keyword>
<keyword evidence="7" id="KW-0732">Signal</keyword>
<evidence type="ECO:0000256" key="3">
    <source>
        <dbReference type="ARBA" id="ARBA00023110"/>
    </source>
</evidence>
<reference evidence="9" key="1">
    <citation type="submission" date="2021-09" db="EMBL/GenBank/DDBJ databases">
        <title>Fulvivirga sp. isolated from coastal sediment.</title>
        <authorList>
            <person name="Yu H."/>
        </authorList>
    </citation>
    <scope>NUCLEOTIDE SEQUENCE</scope>
    <source>
        <strain evidence="9">1062</strain>
    </source>
</reference>
<evidence type="ECO:0000256" key="1">
    <source>
        <dbReference type="ARBA" id="ARBA00000971"/>
    </source>
</evidence>
<dbReference type="Proteomes" id="UP001139409">
    <property type="component" value="Unassembled WGS sequence"/>
</dbReference>
<comment type="similarity">
    <text evidence="2 6">Belongs to the FKBP-type PPIase family.</text>
</comment>
<dbReference type="InterPro" id="IPR001179">
    <property type="entry name" value="PPIase_FKBP_dom"/>
</dbReference>
<dbReference type="EC" id="5.2.1.8" evidence="6"/>
<evidence type="ECO:0000256" key="6">
    <source>
        <dbReference type="RuleBase" id="RU003915"/>
    </source>
</evidence>
<evidence type="ECO:0000256" key="4">
    <source>
        <dbReference type="ARBA" id="ARBA00023235"/>
    </source>
</evidence>
<keyword evidence="4 5" id="KW-0413">Isomerase</keyword>
<dbReference type="GO" id="GO:0003755">
    <property type="term" value="F:peptidyl-prolyl cis-trans isomerase activity"/>
    <property type="evidence" value="ECO:0007669"/>
    <property type="project" value="UniProtKB-UniRule"/>
</dbReference>
<accession>A0A9X1L1E1</accession>